<evidence type="ECO:0000313" key="1">
    <source>
        <dbReference type="EMBL" id="KZS45202.1"/>
    </source>
</evidence>
<comment type="caution">
    <text evidence="1">The sequence shown here is derived from an EMBL/GenBank/DDBJ whole genome shotgun (WGS) entry which is preliminary data.</text>
</comment>
<sequence length="75" mass="8972">MRRGYLDQLSRDAMERIPQLYWISEGRDPWEVFHDERWIGNSRVAQCSAELKQKLAREWVESRYGPDEALIYVGN</sequence>
<reference evidence="1" key="1">
    <citation type="journal article" date="2016" name="Genome Announc.">
        <title>Draft genomes of two strains of Paenibacillus glucanolyticus with capability to degrade lignocellulose.</title>
        <authorList>
            <person name="Mathews S.L."/>
            <person name="Pawlak J."/>
            <person name="Grunden A.M."/>
        </authorList>
    </citation>
    <scope>NUCLEOTIDE SEQUENCE [LARGE SCALE GENOMIC DNA]</scope>
    <source>
        <strain evidence="1">SLM1</strain>
    </source>
</reference>
<dbReference type="EMBL" id="LWMH01000001">
    <property type="protein sequence ID" value="KZS45202.1"/>
    <property type="molecule type" value="Genomic_DNA"/>
</dbReference>
<name>A0A163GXT8_9BACL</name>
<accession>A0A163GXT8</accession>
<gene>
    <name evidence="1" type="ORF">AWU65_04275</name>
</gene>
<dbReference type="AlphaFoldDB" id="A0A163GXT8"/>
<proteinExistence type="predicted"/>
<evidence type="ECO:0000313" key="2">
    <source>
        <dbReference type="Proteomes" id="UP000076796"/>
    </source>
</evidence>
<keyword evidence="2" id="KW-1185">Reference proteome</keyword>
<protein>
    <submittedName>
        <fullName evidence="1">Uncharacterized protein</fullName>
    </submittedName>
</protein>
<organism evidence="1 2">
    <name type="scientific">Paenibacillus glucanolyticus</name>
    <dbReference type="NCBI Taxonomy" id="59843"/>
    <lineage>
        <taxon>Bacteria</taxon>
        <taxon>Bacillati</taxon>
        <taxon>Bacillota</taxon>
        <taxon>Bacilli</taxon>
        <taxon>Bacillales</taxon>
        <taxon>Paenibacillaceae</taxon>
        <taxon>Paenibacillus</taxon>
    </lineage>
</organism>
<dbReference type="Proteomes" id="UP000076796">
    <property type="component" value="Unassembled WGS sequence"/>
</dbReference>